<evidence type="ECO:0000259" key="6">
    <source>
        <dbReference type="PROSITE" id="PS51387"/>
    </source>
</evidence>
<dbReference type="InterPro" id="IPR016166">
    <property type="entry name" value="FAD-bd_PCMH"/>
</dbReference>
<proteinExistence type="inferred from homology"/>
<dbReference type="Gene3D" id="3.30.465.10">
    <property type="match status" value="1"/>
</dbReference>
<keyword evidence="5" id="KW-0560">Oxidoreductase</keyword>
<sequence length="455" mass="49580">MIAEVLTQSIPDLKTQLFEQATISFPQDAQFNTKRWSDFGKPNPGAIINIKWANKYNIPFLAQSGGHGFHSSLSKLSKSGIVINLNAISSIVFDKEAKTATLGGGVLTGDALNAAHANGVHIMTGVCNTVGLIPAIIGGGLGNMMGMCGIGVDNMLSATVITASGDKIKVSKDENSELWWGLRGAGGNFGVVSSLTVKSYEQVNGGIFCSGSIGFVGKTVDEIGEIARTLEKLEIGRKMAIGFLWARIPPSFQPTFIIHLFYAGPEDEATKAFEPLFALKPTFAEFAPTPYNLTNAPSDPAGVKGGRRPTWGIGMKRFDGARIKEAWKIWEDFTGECTGAMASLVIGDYYNHDKTNEVDEGDTAYPWRKVGVHLLFSGNYQDPSLDDEVSVVGRKFRDSLKTEGESFSVYVNFAHGDEKLEEIYGSKERIERLGKLKKKWDPERRFGFTFPIPLQ</sequence>
<gene>
    <name evidence="7" type="ORF">HYFRA_00006549</name>
</gene>
<dbReference type="InterPro" id="IPR050416">
    <property type="entry name" value="FAD-linked_Oxidoreductase"/>
</dbReference>
<evidence type="ECO:0000313" key="8">
    <source>
        <dbReference type="Proteomes" id="UP000696280"/>
    </source>
</evidence>
<evidence type="ECO:0000256" key="2">
    <source>
        <dbReference type="ARBA" id="ARBA00005466"/>
    </source>
</evidence>
<accession>A0A9N9PNL3</accession>
<evidence type="ECO:0000256" key="3">
    <source>
        <dbReference type="ARBA" id="ARBA00022630"/>
    </source>
</evidence>
<dbReference type="SUPFAM" id="SSF56176">
    <property type="entry name" value="FAD-binding/transporter-associated domain-like"/>
    <property type="match status" value="1"/>
</dbReference>
<dbReference type="Pfam" id="PF08031">
    <property type="entry name" value="BBE"/>
    <property type="match status" value="1"/>
</dbReference>
<dbReference type="InterPro" id="IPR012951">
    <property type="entry name" value="BBE"/>
</dbReference>
<dbReference type="PANTHER" id="PTHR42973:SF9">
    <property type="entry name" value="FAD-BINDING PCMH-TYPE DOMAIN-CONTAINING PROTEIN-RELATED"/>
    <property type="match status" value="1"/>
</dbReference>
<dbReference type="Gene3D" id="3.40.462.20">
    <property type="match status" value="1"/>
</dbReference>
<dbReference type="GO" id="GO:0016491">
    <property type="term" value="F:oxidoreductase activity"/>
    <property type="evidence" value="ECO:0007669"/>
    <property type="project" value="UniProtKB-KW"/>
</dbReference>
<dbReference type="Proteomes" id="UP000696280">
    <property type="component" value="Unassembled WGS sequence"/>
</dbReference>
<comment type="cofactor">
    <cofactor evidence="1">
        <name>FAD</name>
        <dbReference type="ChEBI" id="CHEBI:57692"/>
    </cofactor>
</comment>
<dbReference type="GO" id="GO:0071949">
    <property type="term" value="F:FAD binding"/>
    <property type="evidence" value="ECO:0007669"/>
    <property type="project" value="InterPro"/>
</dbReference>
<dbReference type="Pfam" id="PF01565">
    <property type="entry name" value="FAD_binding_4"/>
    <property type="match status" value="1"/>
</dbReference>
<evidence type="ECO:0000256" key="1">
    <source>
        <dbReference type="ARBA" id="ARBA00001974"/>
    </source>
</evidence>
<dbReference type="AlphaFoldDB" id="A0A9N9PNL3"/>
<name>A0A9N9PNL3_9HELO</name>
<comment type="caution">
    <text evidence="7">The sequence shown here is derived from an EMBL/GenBank/DDBJ whole genome shotgun (WGS) entry which is preliminary data.</text>
</comment>
<protein>
    <recommendedName>
        <fullName evidence="6">FAD-binding PCMH-type domain-containing protein</fullName>
    </recommendedName>
</protein>
<evidence type="ECO:0000313" key="7">
    <source>
        <dbReference type="EMBL" id="CAG8953661.1"/>
    </source>
</evidence>
<evidence type="ECO:0000256" key="5">
    <source>
        <dbReference type="ARBA" id="ARBA00023002"/>
    </source>
</evidence>
<dbReference type="OrthoDB" id="415825at2759"/>
<dbReference type="InterPro" id="IPR016169">
    <property type="entry name" value="FAD-bd_PCMH_sub2"/>
</dbReference>
<feature type="domain" description="FAD-binding PCMH-type" evidence="6">
    <location>
        <begin position="29"/>
        <end position="202"/>
    </location>
</feature>
<dbReference type="EMBL" id="CAJVRL010000052">
    <property type="protein sequence ID" value="CAG8953661.1"/>
    <property type="molecule type" value="Genomic_DNA"/>
</dbReference>
<reference evidence="7" key="1">
    <citation type="submission" date="2021-07" db="EMBL/GenBank/DDBJ databases">
        <authorList>
            <person name="Durling M."/>
        </authorList>
    </citation>
    <scope>NUCLEOTIDE SEQUENCE</scope>
</reference>
<organism evidence="7 8">
    <name type="scientific">Hymenoscyphus fraxineus</name>
    <dbReference type="NCBI Taxonomy" id="746836"/>
    <lineage>
        <taxon>Eukaryota</taxon>
        <taxon>Fungi</taxon>
        <taxon>Dikarya</taxon>
        <taxon>Ascomycota</taxon>
        <taxon>Pezizomycotina</taxon>
        <taxon>Leotiomycetes</taxon>
        <taxon>Helotiales</taxon>
        <taxon>Helotiaceae</taxon>
        <taxon>Hymenoscyphus</taxon>
    </lineage>
</organism>
<comment type="similarity">
    <text evidence="2">Belongs to the oxygen-dependent FAD-linked oxidoreductase family.</text>
</comment>
<dbReference type="PROSITE" id="PS51387">
    <property type="entry name" value="FAD_PCMH"/>
    <property type="match status" value="1"/>
</dbReference>
<keyword evidence="4" id="KW-0274">FAD</keyword>
<dbReference type="InterPro" id="IPR036318">
    <property type="entry name" value="FAD-bd_PCMH-like_sf"/>
</dbReference>
<dbReference type="PANTHER" id="PTHR42973">
    <property type="entry name" value="BINDING OXIDOREDUCTASE, PUTATIVE (AFU_ORTHOLOGUE AFUA_1G17690)-RELATED"/>
    <property type="match status" value="1"/>
</dbReference>
<dbReference type="InterPro" id="IPR006094">
    <property type="entry name" value="Oxid_FAD_bind_N"/>
</dbReference>
<evidence type="ECO:0000256" key="4">
    <source>
        <dbReference type="ARBA" id="ARBA00022827"/>
    </source>
</evidence>
<keyword evidence="8" id="KW-1185">Reference proteome</keyword>
<keyword evidence="3" id="KW-0285">Flavoprotein</keyword>